<feature type="transmembrane region" description="Helical" evidence="2">
    <location>
        <begin position="340"/>
        <end position="360"/>
    </location>
</feature>
<keyword evidence="2" id="KW-0472">Membrane</keyword>
<keyword evidence="2" id="KW-0812">Transmembrane</keyword>
<feature type="region of interest" description="Disordered" evidence="1">
    <location>
        <begin position="405"/>
        <end position="426"/>
    </location>
</feature>
<dbReference type="RefSeq" id="WP_051727349.1">
    <property type="nucleotide sequence ID" value="NZ_JAANNT010000021.1"/>
</dbReference>
<evidence type="ECO:0000313" key="4">
    <source>
        <dbReference type="Proteomes" id="UP000540128"/>
    </source>
</evidence>
<sequence>MTTESEDLTSGISAQELASGAAEPSTAHPTPEDAPGARPAGAQPEQDTVAPFEAPEREPAAHPVDGLVRTAVTTRSVPEIVDLIRLLEQSPSGVEAAEEILRTAAVERPVDDVSDLVALLSRPPQPVERADEAIHLAAAERSIDDVSDLVALLHRPPHDSHAGEEAVHAAATGLTVEELAELIDRLETERVARAGTGATPAPDALPAEPSEGEPAGSPLPDGDSMTTAHTEGTATVAGTTEAPTMDAPTARPAPSLTDGRRRPPSRPRQGPEASTGDRQAAPAPALPLWLRWTTVAALLLCGVTHFPFQRTGLPASAYGLAVGIAVLCLLLGAGTLLRRVLPVLIANILLMGSLTAAHLLAPATGPQALTSALEPGGTPAVLPAAVAGVLSLLALTLLLTRGRSREGGTTEPAAGSRNLRAHRDRR</sequence>
<feature type="transmembrane region" description="Helical" evidence="2">
    <location>
        <begin position="380"/>
        <end position="399"/>
    </location>
</feature>
<evidence type="ECO:0000256" key="2">
    <source>
        <dbReference type="SAM" id="Phobius"/>
    </source>
</evidence>
<comment type="caution">
    <text evidence="3">The sequence shown here is derived from an EMBL/GenBank/DDBJ whole genome shotgun (WGS) entry which is preliminary data.</text>
</comment>
<name>A0A7Y6CC74_9ACTN</name>
<feature type="region of interest" description="Disordered" evidence="1">
    <location>
        <begin position="195"/>
        <end position="281"/>
    </location>
</feature>
<gene>
    <name evidence="3" type="ORF">G6W59_21885</name>
</gene>
<dbReference type="AlphaFoldDB" id="A0A7Y6CC74"/>
<protein>
    <submittedName>
        <fullName evidence="3">Uncharacterized protein</fullName>
    </submittedName>
</protein>
<feature type="compositionally biased region" description="Low complexity" evidence="1">
    <location>
        <begin position="226"/>
        <end position="244"/>
    </location>
</feature>
<organism evidence="3 4">
    <name type="scientific">Streptomyces odorifer</name>
    <dbReference type="NCBI Taxonomy" id="53450"/>
    <lineage>
        <taxon>Bacteria</taxon>
        <taxon>Bacillati</taxon>
        <taxon>Actinomycetota</taxon>
        <taxon>Actinomycetes</taxon>
        <taxon>Kitasatosporales</taxon>
        <taxon>Streptomycetaceae</taxon>
        <taxon>Streptomyces</taxon>
        <taxon>Streptomyces albidoflavus group</taxon>
    </lineage>
</organism>
<keyword evidence="4" id="KW-1185">Reference proteome</keyword>
<dbReference type="Proteomes" id="UP000540128">
    <property type="component" value="Unassembled WGS sequence"/>
</dbReference>
<proteinExistence type="predicted"/>
<feature type="transmembrane region" description="Helical" evidence="2">
    <location>
        <begin position="315"/>
        <end position="333"/>
    </location>
</feature>
<feature type="region of interest" description="Disordered" evidence="1">
    <location>
        <begin position="1"/>
        <end position="66"/>
    </location>
</feature>
<dbReference type="EMBL" id="JAANNT010000021">
    <property type="protein sequence ID" value="NUV30925.1"/>
    <property type="molecule type" value="Genomic_DNA"/>
</dbReference>
<keyword evidence="2" id="KW-1133">Transmembrane helix</keyword>
<evidence type="ECO:0000313" key="3">
    <source>
        <dbReference type="EMBL" id="NUV30925.1"/>
    </source>
</evidence>
<reference evidence="3 4" key="1">
    <citation type="submission" date="2020-03" db="EMBL/GenBank/DDBJ databases">
        <title>Complete genome sequence of sixteen Streptomyces strains facilitates identification of candidate genes involved in plant growth-promotion in grain legumes and cereals.</title>
        <authorList>
            <person name="Gopalakrishnan S."/>
            <person name="Thakur V."/>
            <person name="Saxena R."/>
            <person name="Vadlamudi S."/>
            <person name="Purohit S."/>
            <person name="Kumar V."/>
            <person name="Rathore A."/>
            <person name="Chitikineni A."/>
            <person name="Varshney R.K."/>
        </authorList>
    </citation>
    <scope>NUCLEOTIDE SEQUENCE [LARGE SCALE GENOMIC DNA]</scope>
    <source>
        <strain evidence="3 4">KAI-180</strain>
    </source>
</reference>
<accession>A0A7Y6CC74</accession>
<evidence type="ECO:0000256" key="1">
    <source>
        <dbReference type="SAM" id="MobiDB-lite"/>
    </source>
</evidence>